<evidence type="ECO:0000256" key="1">
    <source>
        <dbReference type="ARBA" id="ARBA00022630"/>
    </source>
</evidence>
<dbReference type="RefSeq" id="WP_146957202.1">
    <property type="nucleotide sequence ID" value="NZ_CP042467.1"/>
</dbReference>
<feature type="domain" description="Acyl-CoA dehydrogenase/oxidase C-terminal" evidence="2">
    <location>
        <begin position="150"/>
        <end position="263"/>
    </location>
</feature>
<evidence type="ECO:0000313" key="3">
    <source>
        <dbReference type="EMBL" id="QED26076.1"/>
    </source>
</evidence>
<dbReference type="KEGG" id="bbae:FRD01_02125"/>
<dbReference type="EMBL" id="CP042467">
    <property type="protein sequence ID" value="QED26076.1"/>
    <property type="molecule type" value="Genomic_DNA"/>
</dbReference>
<gene>
    <name evidence="3" type="ORF">FRD01_02125</name>
</gene>
<dbReference type="InterPro" id="IPR006089">
    <property type="entry name" value="Acyl-CoA_DH_CS"/>
</dbReference>
<proteinExistence type="predicted"/>
<protein>
    <recommendedName>
        <fullName evidence="2">Acyl-CoA dehydrogenase/oxidase C-terminal domain-containing protein</fullName>
    </recommendedName>
</protein>
<dbReference type="AlphaFoldDB" id="A0A5B8XQU5"/>
<name>A0A5B8XQU5_9DELT</name>
<evidence type="ECO:0000259" key="2">
    <source>
        <dbReference type="Pfam" id="PF00441"/>
    </source>
</evidence>
<dbReference type="OrthoDB" id="9765339at2"/>
<dbReference type="Pfam" id="PF00441">
    <property type="entry name" value="Acyl-CoA_dh_1"/>
    <property type="match status" value="1"/>
</dbReference>
<dbReference type="SUPFAM" id="SSF47203">
    <property type="entry name" value="Acyl-CoA dehydrogenase C-terminal domain-like"/>
    <property type="match status" value="1"/>
</dbReference>
<dbReference type="PANTHER" id="PTHR43884">
    <property type="entry name" value="ACYL-COA DEHYDROGENASE"/>
    <property type="match status" value="1"/>
</dbReference>
<organism evidence="3 4">
    <name type="scientific">Microvenator marinus</name>
    <dbReference type="NCBI Taxonomy" id="2600177"/>
    <lineage>
        <taxon>Bacteria</taxon>
        <taxon>Deltaproteobacteria</taxon>
        <taxon>Bradymonadales</taxon>
        <taxon>Microvenatoraceae</taxon>
        <taxon>Microvenator</taxon>
    </lineage>
</organism>
<sequence length="263" mass="28475">MRFTWPEELDMVRSAVSRFAKDSLSVSHDDTKPFDAEVLRELGLLDMVWEDDPKMAALVLFELAKADAVASLAVLRALNQAATGSDGLGFVSKDRVVSFFAPATLAYSAEGAHGASGFEPVSLYGLKSAAAYMGNQGAKSDTTVSWMHSALALIFAGLATDALKVGYGYANERVQFGKRIADFQGTQFKLAEMSSRTDAATLLAFRSLDAPEFAEASRALALDAAIYVTDEALQMHGGYGYTREYRIERLYRDVRALAPLLGT</sequence>
<dbReference type="InterPro" id="IPR036250">
    <property type="entry name" value="AcylCo_DH-like_C"/>
</dbReference>
<dbReference type="PROSITE" id="PS00073">
    <property type="entry name" value="ACYL_COA_DH_2"/>
    <property type="match status" value="1"/>
</dbReference>
<reference evidence="3 4" key="1">
    <citation type="submission" date="2019-08" db="EMBL/GenBank/DDBJ databases">
        <authorList>
            <person name="Liang Q."/>
        </authorList>
    </citation>
    <scope>NUCLEOTIDE SEQUENCE [LARGE SCALE GENOMIC DNA]</scope>
    <source>
        <strain evidence="3 4">V1718</strain>
    </source>
</reference>
<dbReference type="Proteomes" id="UP000321595">
    <property type="component" value="Chromosome"/>
</dbReference>
<evidence type="ECO:0000313" key="4">
    <source>
        <dbReference type="Proteomes" id="UP000321595"/>
    </source>
</evidence>
<accession>A0A5B8XQU5</accession>
<dbReference type="Gene3D" id="1.20.140.10">
    <property type="entry name" value="Butyryl-CoA Dehydrogenase, subunit A, domain 3"/>
    <property type="match status" value="1"/>
</dbReference>
<dbReference type="PANTHER" id="PTHR43884:SF12">
    <property type="entry name" value="ISOVALERYL-COA DEHYDROGENASE, MITOCHONDRIAL-RELATED"/>
    <property type="match status" value="1"/>
</dbReference>
<keyword evidence="4" id="KW-1185">Reference proteome</keyword>
<dbReference type="GO" id="GO:0003995">
    <property type="term" value="F:acyl-CoA dehydrogenase activity"/>
    <property type="evidence" value="ECO:0007669"/>
    <property type="project" value="InterPro"/>
</dbReference>
<dbReference type="InterPro" id="IPR009075">
    <property type="entry name" value="AcylCo_DH/oxidase_C"/>
</dbReference>
<keyword evidence="1" id="KW-0285">Flavoprotein</keyword>